<comment type="caution">
    <text evidence="2">The sequence shown here is derived from an EMBL/GenBank/DDBJ whole genome shotgun (WGS) entry which is preliminary data.</text>
</comment>
<gene>
    <name evidence="2" type="ORF">BpHYR1_044540</name>
</gene>
<evidence type="ECO:0000313" key="3">
    <source>
        <dbReference type="Proteomes" id="UP000276133"/>
    </source>
</evidence>
<sequence>MCYPIAVDYFMFITNTVLARYKLIYPIVFLFLFELNLEKTNLVHSASINGAMLNKNSFDDLFADLQFNVAQKKPLPSRKKLAHNKIIADLVVNLKPEILNDLLSRHGGRILYEQDAKMDLDPNSLFIMEEIPDKKLTPLPDSLNMIENEQFSTTSFYMNSSSSALSIITEEAVRTSEQISQSQTILSTTPTDPSVTSTTTATTTKSVSYPNNPQFVECINSCGTDHDCVRTKCLLDSTYFG</sequence>
<protein>
    <submittedName>
        <fullName evidence="2">Uncharacterized protein</fullName>
    </submittedName>
</protein>
<evidence type="ECO:0000313" key="2">
    <source>
        <dbReference type="EMBL" id="RNA17285.1"/>
    </source>
</evidence>
<accession>A0A3M7R231</accession>
<dbReference type="Proteomes" id="UP000276133">
    <property type="component" value="Unassembled WGS sequence"/>
</dbReference>
<dbReference type="AlphaFoldDB" id="A0A3M7R231"/>
<feature type="region of interest" description="Disordered" evidence="1">
    <location>
        <begin position="179"/>
        <end position="205"/>
    </location>
</feature>
<organism evidence="2 3">
    <name type="scientific">Brachionus plicatilis</name>
    <name type="common">Marine rotifer</name>
    <name type="synonym">Brachionus muelleri</name>
    <dbReference type="NCBI Taxonomy" id="10195"/>
    <lineage>
        <taxon>Eukaryota</taxon>
        <taxon>Metazoa</taxon>
        <taxon>Spiralia</taxon>
        <taxon>Gnathifera</taxon>
        <taxon>Rotifera</taxon>
        <taxon>Eurotatoria</taxon>
        <taxon>Monogononta</taxon>
        <taxon>Pseudotrocha</taxon>
        <taxon>Ploima</taxon>
        <taxon>Brachionidae</taxon>
        <taxon>Brachionus</taxon>
    </lineage>
</organism>
<evidence type="ECO:0000256" key="1">
    <source>
        <dbReference type="SAM" id="MobiDB-lite"/>
    </source>
</evidence>
<dbReference type="EMBL" id="REGN01004476">
    <property type="protein sequence ID" value="RNA17285.1"/>
    <property type="molecule type" value="Genomic_DNA"/>
</dbReference>
<dbReference type="OrthoDB" id="10651394at2759"/>
<keyword evidence="3" id="KW-1185">Reference proteome</keyword>
<feature type="compositionally biased region" description="Low complexity" evidence="1">
    <location>
        <begin position="187"/>
        <end position="205"/>
    </location>
</feature>
<name>A0A3M7R231_BRAPC</name>
<proteinExistence type="predicted"/>
<reference evidence="2 3" key="1">
    <citation type="journal article" date="2018" name="Sci. Rep.">
        <title>Genomic signatures of local adaptation to the degree of environmental predictability in rotifers.</title>
        <authorList>
            <person name="Franch-Gras L."/>
            <person name="Hahn C."/>
            <person name="Garcia-Roger E.M."/>
            <person name="Carmona M.J."/>
            <person name="Serra M."/>
            <person name="Gomez A."/>
        </authorList>
    </citation>
    <scope>NUCLEOTIDE SEQUENCE [LARGE SCALE GENOMIC DNA]</scope>
    <source>
        <strain evidence="2">HYR1</strain>
    </source>
</reference>